<dbReference type="GO" id="GO:0016787">
    <property type="term" value="F:hydrolase activity"/>
    <property type="evidence" value="ECO:0007669"/>
    <property type="project" value="UniProtKB-KW"/>
</dbReference>
<dbReference type="InterPro" id="IPR036412">
    <property type="entry name" value="HAD-like_sf"/>
</dbReference>
<dbReference type="InterPro" id="IPR051828">
    <property type="entry name" value="HAD-like_hydrolase_domain"/>
</dbReference>
<dbReference type="RefSeq" id="WP_127706053.1">
    <property type="nucleotide sequence ID" value="NZ_SACK01000006.1"/>
</dbReference>
<comment type="caution">
    <text evidence="1">The sequence shown here is derived from an EMBL/GenBank/DDBJ whole genome shotgun (WGS) entry which is preliminary data.</text>
</comment>
<gene>
    <name evidence="1" type="ORF">EOD41_14235</name>
</gene>
<reference evidence="1 2" key="1">
    <citation type="submission" date="2019-01" db="EMBL/GenBank/DDBJ databases">
        <authorList>
            <person name="Chen W.-M."/>
        </authorList>
    </citation>
    <scope>NUCLEOTIDE SEQUENCE [LARGE SCALE GENOMIC DNA]</scope>
    <source>
        <strain evidence="1 2">YBJ-36</strain>
    </source>
</reference>
<dbReference type="InterPro" id="IPR023214">
    <property type="entry name" value="HAD_sf"/>
</dbReference>
<keyword evidence="2" id="KW-1185">Reference proteome</keyword>
<accession>A0A437MR44</accession>
<dbReference type="Proteomes" id="UP000282759">
    <property type="component" value="Unassembled WGS sequence"/>
</dbReference>
<dbReference type="Gene3D" id="1.10.150.400">
    <property type="match status" value="1"/>
</dbReference>
<dbReference type="NCBIfam" id="TIGR01549">
    <property type="entry name" value="HAD-SF-IA-v1"/>
    <property type="match status" value="1"/>
</dbReference>
<dbReference type="Gene3D" id="3.40.50.1000">
    <property type="entry name" value="HAD superfamily/HAD-like"/>
    <property type="match status" value="1"/>
</dbReference>
<organism evidence="1 2">
    <name type="scientific">Mucilaginibacter limnophilus</name>
    <dbReference type="NCBI Taxonomy" id="1932778"/>
    <lineage>
        <taxon>Bacteria</taxon>
        <taxon>Pseudomonadati</taxon>
        <taxon>Bacteroidota</taxon>
        <taxon>Sphingobacteriia</taxon>
        <taxon>Sphingobacteriales</taxon>
        <taxon>Sphingobacteriaceae</taxon>
        <taxon>Mucilaginibacter</taxon>
    </lineage>
</organism>
<dbReference type="SUPFAM" id="SSF56784">
    <property type="entry name" value="HAD-like"/>
    <property type="match status" value="1"/>
</dbReference>
<dbReference type="InterPro" id="IPR006439">
    <property type="entry name" value="HAD-SF_hydro_IA"/>
</dbReference>
<dbReference type="SFLD" id="SFLDG01129">
    <property type="entry name" value="C1.5:_HAD__Beta-PGM__Phosphata"/>
    <property type="match status" value="1"/>
</dbReference>
<dbReference type="EMBL" id="SACK01000006">
    <property type="protein sequence ID" value="RVU00114.1"/>
    <property type="molecule type" value="Genomic_DNA"/>
</dbReference>
<protein>
    <submittedName>
        <fullName evidence="1">HAD family hydrolase</fullName>
    </submittedName>
</protein>
<dbReference type="Pfam" id="PF00702">
    <property type="entry name" value="Hydrolase"/>
    <property type="match status" value="1"/>
</dbReference>
<sequence length="239" mass="27276">MTGLTHYSFDLWLTLIRSNPVFKQERALYFYNNLNFNKKPLDEVVKIFRQVDLMCNHINEKTGKNIDADEMYLMVISMINDSADVVFNIDTDALYAEMEHLLFKNMPVLFCDQTIEVLLHLKQYTAATTNILSNTGFIKGETLRKVLQHIGIDQFIDFQLYSDETGISKPNPNFFKLMINEVQKLYDDNINLQSIVHIGDNPIADLAGAEGAGIKGILINSNNKSIFTIIEDANHLFTS</sequence>
<name>A0A437MR44_9SPHI</name>
<proteinExistence type="predicted"/>
<evidence type="ECO:0000313" key="1">
    <source>
        <dbReference type="EMBL" id="RVU00114.1"/>
    </source>
</evidence>
<evidence type="ECO:0000313" key="2">
    <source>
        <dbReference type="Proteomes" id="UP000282759"/>
    </source>
</evidence>
<dbReference type="SFLD" id="SFLDS00003">
    <property type="entry name" value="Haloacid_Dehalogenase"/>
    <property type="match status" value="1"/>
</dbReference>
<dbReference type="PANTHER" id="PTHR46191">
    <property type="match status" value="1"/>
</dbReference>
<dbReference type="AlphaFoldDB" id="A0A437MR44"/>
<dbReference type="OrthoDB" id="3669651at2"/>
<dbReference type="PANTHER" id="PTHR46191:SF2">
    <property type="entry name" value="HALOACID DEHALOGENASE-LIKE HYDROLASE DOMAIN-CONTAINING PROTEIN 3"/>
    <property type="match status" value="1"/>
</dbReference>
<keyword evidence="1" id="KW-0378">Hydrolase</keyword>